<protein>
    <submittedName>
        <fullName evidence="1">Uncharacterized protein</fullName>
    </submittedName>
</protein>
<evidence type="ECO:0000313" key="1">
    <source>
        <dbReference type="EMBL" id="GMT17811.1"/>
    </source>
</evidence>
<keyword evidence="2" id="KW-1185">Reference proteome</keyword>
<dbReference type="PANTHER" id="PTHR11668">
    <property type="entry name" value="SERINE/THREONINE PROTEIN PHOSPHATASE"/>
    <property type="match status" value="1"/>
</dbReference>
<dbReference type="GO" id="GO:0005634">
    <property type="term" value="C:nucleus"/>
    <property type="evidence" value="ECO:0007669"/>
    <property type="project" value="TreeGrafter"/>
</dbReference>
<dbReference type="GO" id="GO:0004722">
    <property type="term" value="F:protein serine/threonine phosphatase activity"/>
    <property type="evidence" value="ECO:0007669"/>
    <property type="project" value="TreeGrafter"/>
</dbReference>
<sequence length="121" mass="13455">DNTVRGVSKHFGEDVLQATMEALGLELIVRAHQMMQNGFSFFGVNDAHRRRMLVTVFSAPSYYPDRVPNRGAAMYVSAQGEVGFKILSPTTDGRGARVFRGDHDDADRLDDGYIKCVDTDK</sequence>
<dbReference type="InterPro" id="IPR006186">
    <property type="entry name" value="Ser/Thr-sp_prot-phosphatase"/>
</dbReference>
<dbReference type="AlphaFoldDB" id="A0AAV5VGL9"/>
<dbReference type="EMBL" id="BTSY01000003">
    <property type="protein sequence ID" value="GMT17811.1"/>
    <property type="molecule type" value="Genomic_DNA"/>
</dbReference>
<evidence type="ECO:0000313" key="2">
    <source>
        <dbReference type="Proteomes" id="UP001432322"/>
    </source>
</evidence>
<dbReference type="Proteomes" id="UP001432322">
    <property type="component" value="Unassembled WGS sequence"/>
</dbReference>
<organism evidence="1 2">
    <name type="scientific">Pristionchus fissidentatus</name>
    <dbReference type="NCBI Taxonomy" id="1538716"/>
    <lineage>
        <taxon>Eukaryota</taxon>
        <taxon>Metazoa</taxon>
        <taxon>Ecdysozoa</taxon>
        <taxon>Nematoda</taxon>
        <taxon>Chromadorea</taxon>
        <taxon>Rhabditida</taxon>
        <taxon>Rhabditina</taxon>
        <taxon>Diplogasteromorpha</taxon>
        <taxon>Diplogasteroidea</taxon>
        <taxon>Neodiplogasteridae</taxon>
        <taxon>Pristionchus</taxon>
    </lineage>
</organism>
<accession>A0AAV5VGL9</accession>
<dbReference type="SUPFAM" id="SSF56300">
    <property type="entry name" value="Metallo-dependent phosphatases"/>
    <property type="match status" value="1"/>
</dbReference>
<dbReference type="GO" id="GO:0005737">
    <property type="term" value="C:cytoplasm"/>
    <property type="evidence" value="ECO:0007669"/>
    <property type="project" value="TreeGrafter"/>
</dbReference>
<dbReference type="PRINTS" id="PR00114">
    <property type="entry name" value="STPHPHTASE"/>
</dbReference>
<proteinExistence type="predicted"/>
<dbReference type="InterPro" id="IPR029052">
    <property type="entry name" value="Metallo-depent_PP-like"/>
</dbReference>
<comment type="caution">
    <text evidence="1">The sequence shown here is derived from an EMBL/GenBank/DDBJ whole genome shotgun (WGS) entry which is preliminary data.</text>
</comment>
<feature type="non-terminal residue" evidence="1">
    <location>
        <position position="121"/>
    </location>
</feature>
<gene>
    <name evidence="1" type="ORF">PFISCL1PPCAC_9108</name>
</gene>
<dbReference type="Gene3D" id="3.60.21.10">
    <property type="match status" value="1"/>
</dbReference>
<reference evidence="1" key="1">
    <citation type="submission" date="2023-10" db="EMBL/GenBank/DDBJ databases">
        <title>Genome assembly of Pristionchus species.</title>
        <authorList>
            <person name="Yoshida K."/>
            <person name="Sommer R.J."/>
        </authorList>
    </citation>
    <scope>NUCLEOTIDE SEQUENCE</scope>
    <source>
        <strain evidence="1">RS5133</strain>
    </source>
</reference>
<dbReference type="InterPro" id="IPR050341">
    <property type="entry name" value="PP1_catalytic_subunit"/>
</dbReference>
<feature type="non-terminal residue" evidence="1">
    <location>
        <position position="1"/>
    </location>
</feature>
<name>A0AAV5VGL9_9BILA</name>
<dbReference type="PANTHER" id="PTHR11668:SF491">
    <property type="entry name" value="SERINE_THREONINE-PROTEIN PHOSPHATASE"/>
    <property type="match status" value="1"/>
</dbReference>